<dbReference type="Gene3D" id="1.20.58.2220">
    <property type="entry name" value="Formin, FH2 domain"/>
    <property type="match status" value="1"/>
</dbReference>
<dbReference type="Pfam" id="PF02181">
    <property type="entry name" value="FH2"/>
    <property type="match status" value="1"/>
</dbReference>
<proteinExistence type="inferred from homology"/>
<gene>
    <name evidence="4" type="ORF">PLOB_00023315</name>
</gene>
<sequence>MHVPPPPPLGVSACSLPPVPPPPPPPIPTFSKLSVARKLSVCRKKPIAPASPMKPLFWKRIQLNQVGDGEKKCSSTVWASLEEPEINGNDLAKMFAKVERKTDGKLLSSTSSNKRKQRVIHLLDNKRSQAVGIFLRSLHVEMDEIKDALYNVNTSILDQETLSSLFEIRPTEEELRTISSFCEKNCDAVLDRPEQFFKDLSTISCYEERLFCMMLRTTVTDSLSEMGRKLTNFRLICEMLKTSKEVTSILGLVLAFGNYMNGGNVSRGQADGFELDILPKLKDVKCKNNSSNLLHYLVTTYINRFDKNAGTVSCKFPLPEPADLKAASQVTFEDIEGEIKHLKEELDICERKLSKVFKESEEHLQQPFNDVMNSFVEQSRAEVAEQDQVLTECKKRYICLWQFFSGKPSASCVPPQEFFELWARFSSDFLVFWRKEQQLIAKQIYEETKRKVYKEKVEGIAVKPATVTGLKLKLASSKKTNIQ</sequence>
<keyword evidence="2" id="KW-0175">Coiled coil</keyword>
<dbReference type="SMART" id="SM00498">
    <property type="entry name" value="FH2"/>
    <property type="match status" value="1"/>
</dbReference>
<evidence type="ECO:0000256" key="2">
    <source>
        <dbReference type="SAM" id="Coils"/>
    </source>
</evidence>
<evidence type="ECO:0000256" key="1">
    <source>
        <dbReference type="ARBA" id="ARBA00005271"/>
    </source>
</evidence>
<dbReference type="InterPro" id="IPR015425">
    <property type="entry name" value="FH2_Formin"/>
</dbReference>
<evidence type="ECO:0000313" key="4">
    <source>
        <dbReference type="EMBL" id="CAH3180441.1"/>
    </source>
</evidence>
<dbReference type="InterPro" id="IPR042201">
    <property type="entry name" value="FH2_Formin_sf"/>
</dbReference>
<dbReference type="SUPFAM" id="SSF101447">
    <property type="entry name" value="Formin homology 2 domain (FH2 domain)"/>
    <property type="match status" value="1"/>
</dbReference>
<organism evidence="4 5">
    <name type="scientific">Porites lobata</name>
    <dbReference type="NCBI Taxonomy" id="104759"/>
    <lineage>
        <taxon>Eukaryota</taxon>
        <taxon>Metazoa</taxon>
        <taxon>Cnidaria</taxon>
        <taxon>Anthozoa</taxon>
        <taxon>Hexacorallia</taxon>
        <taxon>Scleractinia</taxon>
        <taxon>Fungiina</taxon>
        <taxon>Poritidae</taxon>
        <taxon>Porites</taxon>
    </lineage>
</organism>
<dbReference type="PANTHER" id="PTHR45920">
    <property type="entry name" value="FORMIN HOMOLOGY 2 DOMAIN CONTAINING, ISOFORM I"/>
    <property type="match status" value="1"/>
</dbReference>
<dbReference type="PRINTS" id="PR00828">
    <property type="entry name" value="FORMIN"/>
</dbReference>
<reference evidence="4 5" key="1">
    <citation type="submission" date="2022-05" db="EMBL/GenBank/DDBJ databases">
        <authorList>
            <consortium name="Genoscope - CEA"/>
            <person name="William W."/>
        </authorList>
    </citation>
    <scope>NUCLEOTIDE SEQUENCE [LARGE SCALE GENOMIC DNA]</scope>
</reference>
<evidence type="ECO:0000313" key="5">
    <source>
        <dbReference type="Proteomes" id="UP001159405"/>
    </source>
</evidence>
<dbReference type="PROSITE" id="PS51444">
    <property type="entry name" value="FH2"/>
    <property type="match status" value="1"/>
</dbReference>
<dbReference type="PANTHER" id="PTHR45920:SF7">
    <property type="entry name" value="FORMIN-G"/>
    <property type="match status" value="1"/>
</dbReference>
<protein>
    <recommendedName>
        <fullName evidence="3">FH2 domain-containing protein</fullName>
    </recommendedName>
</protein>
<keyword evidence="5" id="KW-1185">Reference proteome</keyword>
<feature type="coiled-coil region" evidence="2">
    <location>
        <begin position="332"/>
        <end position="359"/>
    </location>
</feature>
<name>A0ABN8RM22_9CNID</name>
<dbReference type="EMBL" id="CALNXK010000276">
    <property type="protein sequence ID" value="CAH3180441.1"/>
    <property type="molecule type" value="Genomic_DNA"/>
</dbReference>
<evidence type="ECO:0000259" key="3">
    <source>
        <dbReference type="PROSITE" id="PS51444"/>
    </source>
</evidence>
<comment type="caution">
    <text evidence="4">The sequence shown here is derived from an EMBL/GenBank/DDBJ whole genome shotgun (WGS) entry which is preliminary data.</text>
</comment>
<dbReference type="Proteomes" id="UP001159405">
    <property type="component" value="Unassembled WGS sequence"/>
</dbReference>
<accession>A0ABN8RM22</accession>
<comment type="similarity">
    <text evidence="1">Belongs to the formin homology family. Cappuccino subfamily.</text>
</comment>
<dbReference type="InterPro" id="IPR001265">
    <property type="entry name" value="Formin_Cappuccino_subfam"/>
</dbReference>
<feature type="domain" description="FH2" evidence="3">
    <location>
        <begin position="43"/>
        <end position="455"/>
    </location>
</feature>